<organism evidence="1 2">
    <name type="scientific">Pontiella agarivorans</name>
    <dbReference type="NCBI Taxonomy" id="3038953"/>
    <lineage>
        <taxon>Bacteria</taxon>
        <taxon>Pseudomonadati</taxon>
        <taxon>Kiritimatiellota</taxon>
        <taxon>Kiritimatiellia</taxon>
        <taxon>Kiritimatiellales</taxon>
        <taxon>Pontiellaceae</taxon>
        <taxon>Pontiella</taxon>
    </lineage>
</organism>
<name>A0ABU5N1H9_9BACT</name>
<reference evidence="1 2" key="1">
    <citation type="journal article" date="2024" name="Appl. Environ. Microbiol.">
        <title>Pontiella agarivorans sp. nov., a novel marine anaerobic bacterium capable of degrading macroalgal polysaccharides and fixing nitrogen.</title>
        <authorList>
            <person name="Liu N."/>
            <person name="Kivenson V."/>
            <person name="Peng X."/>
            <person name="Cui Z."/>
            <person name="Lankiewicz T.S."/>
            <person name="Gosselin K.M."/>
            <person name="English C.J."/>
            <person name="Blair E.M."/>
            <person name="O'Malley M.A."/>
            <person name="Valentine D.L."/>
        </authorList>
    </citation>
    <scope>NUCLEOTIDE SEQUENCE [LARGE SCALE GENOMIC DNA]</scope>
    <source>
        <strain evidence="1 2">NLcol2</strain>
    </source>
</reference>
<proteinExistence type="predicted"/>
<dbReference type="RefSeq" id="WP_322610080.1">
    <property type="nucleotide sequence ID" value="NZ_JARVCO010000012.1"/>
</dbReference>
<evidence type="ECO:0000313" key="1">
    <source>
        <dbReference type="EMBL" id="MDZ8120306.1"/>
    </source>
</evidence>
<dbReference type="Proteomes" id="UP001290861">
    <property type="component" value="Unassembled WGS sequence"/>
</dbReference>
<sequence>MSATDKTLLSICILSLVAGLLQHGCSKRIDKKDAALAQKSASGTFSAPAQNETNPNGTSIPTFVHIVNDEPAESMPENEHDRRMNAIHKHIDNLENQEPIKLPDDFDLFTAREGLKDMLFSPTFDSGTNTMTDAEKWEFIEAGNLPW</sequence>
<keyword evidence="2" id="KW-1185">Reference proteome</keyword>
<gene>
    <name evidence="1" type="ORF">P9H32_16870</name>
</gene>
<evidence type="ECO:0008006" key="3">
    <source>
        <dbReference type="Google" id="ProtNLM"/>
    </source>
</evidence>
<protein>
    <recommendedName>
        <fullName evidence="3">Lipoprotein</fullName>
    </recommendedName>
</protein>
<accession>A0ABU5N1H9</accession>
<comment type="caution">
    <text evidence="1">The sequence shown here is derived from an EMBL/GenBank/DDBJ whole genome shotgun (WGS) entry which is preliminary data.</text>
</comment>
<dbReference type="EMBL" id="JARVCO010000012">
    <property type="protein sequence ID" value="MDZ8120306.1"/>
    <property type="molecule type" value="Genomic_DNA"/>
</dbReference>
<evidence type="ECO:0000313" key="2">
    <source>
        <dbReference type="Proteomes" id="UP001290861"/>
    </source>
</evidence>